<reference evidence="2" key="2">
    <citation type="submission" date="2015-03" db="UniProtKB">
        <authorList>
            <consortium name="EnsemblPlants"/>
        </authorList>
    </citation>
    <scope>IDENTIFICATION</scope>
</reference>
<dbReference type="Gramene" id="OBART04G00310.1">
    <property type="protein sequence ID" value="OBART04G00310.1"/>
    <property type="gene ID" value="OBART04G00310"/>
</dbReference>
<dbReference type="EnsemblPlants" id="OBART04G00310.1">
    <property type="protein sequence ID" value="OBART04G00310.1"/>
    <property type="gene ID" value="OBART04G00310"/>
</dbReference>
<accession>A0A0D3FRU8</accession>
<name>A0A0D3FRU8_9ORYZ</name>
<evidence type="ECO:0000256" key="1">
    <source>
        <dbReference type="SAM" id="MobiDB-lite"/>
    </source>
</evidence>
<dbReference type="Proteomes" id="UP000026960">
    <property type="component" value="Chromosome 4"/>
</dbReference>
<reference evidence="2" key="1">
    <citation type="journal article" date="2009" name="Rice">
        <title>De Novo Next Generation Sequencing of Plant Genomes.</title>
        <authorList>
            <person name="Rounsley S."/>
            <person name="Marri P.R."/>
            <person name="Yu Y."/>
            <person name="He R."/>
            <person name="Sisneros N."/>
            <person name="Goicoechea J.L."/>
            <person name="Lee S.J."/>
            <person name="Angelova A."/>
            <person name="Kudrna D."/>
            <person name="Luo M."/>
            <person name="Affourtit J."/>
            <person name="Desany B."/>
            <person name="Knight J."/>
            <person name="Niazi F."/>
            <person name="Egholm M."/>
            <person name="Wing R.A."/>
        </authorList>
    </citation>
    <scope>NUCLEOTIDE SEQUENCE [LARGE SCALE GENOMIC DNA]</scope>
    <source>
        <strain evidence="2">cv. IRGC 105608</strain>
    </source>
</reference>
<evidence type="ECO:0000313" key="2">
    <source>
        <dbReference type="EnsemblPlants" id="OBART04G00310.1"/>
    </source>
</evidence>
<keyword evidence="3" id="KW-1185">Reference proteome</keyword>
<feature type="region of interest" description="Disordered" evidence="1">
    <location>
        <begin position="1"/>
        <end position="41"/>
    </location>
</feature>
<evidence type="ECO:0000313" key="3">
    <source>
        <dbReference type="Proteomes" id="UP000026960"/>
    </source>
</evidence>
<proteinExistence type="predicted"/>
<protein>
    <submittedName>
        <fullName evidence="2">Uncharacterized protein</fullName>
    </submittedName>
</protein>
<dbReference type="HOGENOM" id="CLU_206785_0_0_1"/>
<sequence>MATPTSMARDLDLEDEDASRSLLPPLGLGQGGGGRGRRQWRPAMDAAATACARMEGKGVMVVE</sequence>
<organism evidence="2">
    <name type="scientific">Oryza barthii</name>
    <dbReference type="NCBI Taxonomy" id="65489"/>
    <lineage>
        <taxon>Eukaryota</taxon>
        <taxon>Viridiplantae</taxon>
        <taxon>Streptophyta</taxon>
        <taxon>Embryophyta</taxon>
        <taxon>Tracheophyta</taxon>
        <taxon>Spermatophyta</taxon>
        <taxon>Magnoliopsida</taxon>
        <taxon>Liliopsida</taxon>
        <taxon>Poales</taxon>
        <taxon>Poaceae</taxon>
        <taxon>BOP clade</taxon>
        <taxon>Oryzoideae</taxon>
        <taxon>Oryzeae</taxon>
        <taxon>Oryzinae</taxon>
        <taxon>Oryza</taxon>
    </lineage>
</organism>
<dbReference type="PaxDb" id="65489-OBART04G00310.1"/>
<dbReference type="AlphaFoldDB" id="A0A0D3FRU8"/>